<dbReference type="InterPro" id="IPR011010">
    <property type="entry name" value="DNA_brk_join_enz"/>
</dbReference>
<evidence type="ECO:0000256" key="1">
    <source>
        <dbReference type="ARBA" id="ARBA00008857"/>
    </source>
</evidence>
<dbReference type="PROSITE" id="PS51900">
    <property type="entry name" value="CB"/>
    <property type="match status" value="1"/>
</dbReference>
<dbReference type="RefSeq" id="WP_235844072.1">
    <property type="nucleotide sequence ID" value="NZ_BSBO01000042.1"/>
</dbReference>
<protein>
    <recommendedName>
        <fullName evidence="4">Core-binding (CB) domain-containing protein</fullName>
    </recommendedName>
</protein>
<comment type="similarity">
    <text evidence="1">Belongs to the 'phage' integrase family.</text>
</comment>
<reference evidence="5 6" key="1">
    <citation type="journal article" date="2023" name="Int. J. Syst. Evol. Microbiol.">
        <title>Sellimonas catena sp. nov., isolated from human faeces.</title>
        <authorList>
            <person name="Hisatomi A."/>
            <person name="Ohkuma M."/>
            <person name="Sakamoto M."/>
        </authorList>
    </citation>
    <scope>NUCLEOTIDE SEQUENCE [LARGE SCALE GENOMIC DNA]</scope>
    <source>
        <strain evidence="5 6">12EGH17</strain>
    </source>
</reference>
<dbReference type="GO" id="GO:0003677">
    <property type="term" value="F:DNA binding"/>
    <property type="evidence" value="ECO:0007669"/>
    <property type="project" value="UniProtKB-UniRule"/>
</dbReference>
<evidence type="ECO:0000259" key="4">
    <source>
        <dbReference type="PROSITE" id="PS51900"/>
    </source>
</evidence>
<dbReference type="InterPro" id="IPR004107">
    <property type="entry name" value="Integrase_SAM-like_N"/>
</dbReference>
<organism evidence="5 6">
    <name type="scientific">Sellimonas catena</name>
    <dbReference type="NCBI Taxonomy" id="2994035"/>
    <lineage>
        <taxon>Bacteria</taxon>
        <taxon>Bacillati</taxon>
        <taxon>Bacillota</taxon>
        <taxon>Clostridia</taxon>
        <taxon>Lachnospirales</taxon>
        <taxon>Lachnospiraceae</taxon>
        <taxon>Sellimonas</taxon>
    </lineage>
</organism>
<proteinExistence type="inferred from homology"/>
<evidence type="ECO:0000256" key="2">
    <source>
        <dbReference type="ARBA" id="ARBA00023125"/>
    </source>
</evidence>
<dbReference type="AlphaFoldDB" id="A0A9W6FDV7"/>
<dbReference type="SUPFAM" id="SSF56349">
    <property type="entry name" value="DNA breaking-rejoining enzymes"/>
    <property type="match status" value="1"/>
</dbReference>
<dbReference type="Proteomes" id="UP001145145">
    <property type="component" value="Unassembled WGS sequence"/>
</dbReference>
<dbReference type="EMBL" id="BSBO01000042">
    <property type="protein sequence ID" value="GLG05993.1"/>
    <property type="molecule type" value="Genomic_DNA"/>
</dbReference>
<dbReference type="GO" id="GO:0015074">
    <property type="term" value="P:DNA integration"/>
    <property type="evidence" value="ECO:0007669"/>
    <property type="project" value="InterPro"/>
</dbReference>
<keyword evidence="6" id="KW-1185">Reference proteome</keyword>
<evidence type="ECO:0000313" key="6">
    <source>
        <dbReference type="Proteomes" id="UP001145145"/>
    </source>
</evidence>
<sequence>MARKGENIYKRKDGRWEGRYIKSRSSTGKANYGYVYAKSYREVKAKLISQSSCTSNSVTVDPEISSDQFEQVAMEWFQAICPKVKESTSNKYRNLLSSYILPVFGSKQLRDITHEFIETQCNFFLVSGGLKENGLSSKTVSDILSLIRNVLQFATRNGKAISCDARSIQIKRQTKEMRVLSRAEQEKLCQYLYSNLDSCNIGILVDAKNL</sequence>
<keyword evidence="2 3" id="KW-0238">DNA-binding</keyword>
<comment type="caution">
    <text evidence="5">The sequence shown here is derived from an EMBL/GenBank/DDBJ whole genome shotgun (WGS) entry which is preliminary data.</text>
</comment>
<dbReference type="InterPro" id="IPR044068">
    <property type="entry name" value="CB"/>
</dbReference>
<feature type="domain" description="Core-binding (CB)" evidence="4">
    <location>
        <begin position="67"/>
        <end position="155"/>
    </location>
</feature>
<evidence type="ECO:0000256" key="3">
    <source>
        <dbReference type="PROSITE-ProRule" id="PRU01248"/>
    </source>
</evidence>
<accession>A0A9W6FDV7</accession>
<dbReference type="Gene3D" id="1.10.150.130">
    <property type="match status" value="1"/>
</dbReference>
<name>A0A9W6FDV7_9FIRM</name>
<dbReference type="Pfam" id="PF14659">
    <property type="entry name" value="Phage_int_SAM_3"/>
    <property type="match status" value="1"/>
</dbReference>
<evidence type="ECO:0000313" key="5">
    <source>
        <dbReference type="EMBL" id="GLG05993.1"/>
    </source>
</evidence>
<gene>
    <name evidence="5" type="ORF">Selli1_31670</name>
</gene>
<dbReference type="InterPro" id="IPR010998">
    <property type="entry name" value="Integrase_recombinase_N"/>
</dbReference>